<keyword evidence="6" id="KW-1185">Reference proteome</keyword>
<organism evidence="5 6">
    <name type="scientific">Paenibacillus cremeus</name>
    <dbReference type="NCBI Taxonomy" id="2163881"/>
    <lineage>
        <taxon>Bacteria</taxon>
        <taxon>Bacillati</taxon>
        <taxon>Bacillota</taxon>
        <taxon>Bacilli</taxon>
        <taxon>Bacillales</taxon>
        <taxon>Paenibacillaceae</taxon>
        <taxon>Paenibacillus</taxon>
    </lineage>
</organism>
<dbReference type="Gene3D" id="1.10.10.10">
    <property type="entry name" value="Winged helix-like DNA-binding domain superfamily/Winged helix DNA-binding domain"/>
    <property type="match status" value="1"/>
</dbReference>
<dbReference type="CDD" id="cd07377">
    <property type="entry name" value="WHTH_GntR"/>
    <property type="match status" value="1"/>
</dbReference>
<dbReference type="PANTHER" id="PTHR43537:SF24">
    <property type="entry name" value="GLUCONATE OPERON TRANSCRIPTIONAL REPRESSOR"/>
    <property type="match status" value="1"/>
</dbReference>
<dbReference type="InterPro" id="IPR000524">
    <property type="entry name" value="Tscrpt_reg_HTH_GntR"/>
</dbReference>
<evidence type="ECO:0000313" key="6">
    <source>
        <dbReference type="Proteomes" id="UP000317036"/>
    </source>
</evidence>
<dbReference type="Pfam" id="PF00392">
    <property type="entry name" value="GntR"/>
    <property type="match status" value="1"/>
</dbReference>
<dbReference type="SMART" id="SM00895">
    <property type="entry name" value="FCD"/>
    <property type="match status" value="1"/>
</dbReference>
<dbReference type="InterPro" id="IPR036390">
    <property type="entry name" value="WH_DNA-bd_sf"/>
</dbReference>
<accession>A0A559KAS8</accession>
<dbReference type="InterPro" id="IPR036388">
    <property type="entry name" value="WH-like_DNA-bd_sf"/>
</dbReference>
<dbReference type="EMBL" id="VNJI01000016">
    <property type="protein sequence ID" value="TVY09240.1"/>
    <property type="molecule type" value="Genomic_DNA"/>
</dbReference>
<evidence type="ECO:0000256" key="3">
    <source>
        <dbReference type="ARBA" id="ARBA00023163"/>
    </source>
</evidence>
<dbReference type="SUPFAM" id="SSF48008">
    <property type="entry name" value="GntR ligand-binding domain-like"/>
    <property type="match status" value="1"/>
</dbReference>
<reference evidence="5 6" key="1">
    <citation type="submission" date="2019-07" db="EMBL/GenBank/DDBJ databases">
        <authorList>
            <person name="Kim J."/>
        </authorList>
    </citation>
    <scope>NUCLEOTIDE SEQUENCE [LARGE SCALE GENOMIC DNA]</scope>
    <source>
        <strain evidence="5 6">JC52</strain>
    </source>
</reference>
<evidence type="ECO:0000313" key="5">
    <source>
        <dbReference type="EMBL" id="TVY09240.1"/>
    </source>
</evidence>
<dbReference type="SUPFAM" id="SSF46785">
    <property type="entry name" value="Winged helix' DNA-binding domain"/>
    <property type="match status" value="1"/>
</dbReference>
<protein>
    <submittedName>
        <fullName evidence="5">GntR family transcriptional regulator</fullName>
    </submittedName>
</protein>
<evidence type="ECO:0000256" key="1">
    <source>
        <dbReference type="ARBA" id="ARBA00023015"/>
    </source>
</evidence>
<dbReference type="Gene3D" id="1.20.120.530">
    <property type="entry name" value="GntR ligand-binding domain-like"/>
    <property type="match status" value="1"/>
</dbReference>
<dbReference type="GO" id="GO:0003677">
    <property type="term" value="F:DNA binding"/>
    <property type="evidence" value="ECO:0007669"/>
    <property type="project" value="UniProtKB-KW"/>
</dbReference>
<proteinExistence type="predicted"/>
<evidence type="ECO:0000259" key="4">
    <source>
        <dbReference type="PROSITE" id="PS50949"/>
    </source>
</evidence>
<dbReference type="Pfam" id="PF07729">
    <property type="entry name" value="FCD"/>
    <property type="match status" value="1"/>
</dbReference>
<keyword evidence="3" id="KW-0804">Transcription</keyword>
<dbReference type="PANTHER" id="PTHR43537">
    <property type="entry name" value="TRANSCRIPTIONAL REGULATOR, GNTR FAMILY"/>
    <property type="match status" value="1"/>
</dbReference>
<dbReference type="Proteomes" id="UP000317036">
    <property type="component" value="Unassembled WGS sequence"/>
</dbReference>
<keyword evidence="2" id="KW-0238">DNA-binding</keyword>
<sequence>MEKMDLQIATERSISQKVAETLRKAIFRGDLKLGERLVEANVAKTLNVSITPVRQAFSQLATEGLIHVIPYKGTNVIQITETFIEEVYSIRISLELMAVELAFPRLTPADCDKLEVYAKNMDNLTQAGKFEEVAEIDIQFHGLFYERSEHALLLEIWNNLQSRIQLFQSYGRIHTHPVNKGVVENRHLKIVQAIRQGDLPRLLQTMKEHIEAGKLMVLNHYNRLV</sequence>
<feature type="domain" description="HTH gntR-type" evidence="4">
    <location>
        <begin position="12"/>
        <end position="79"/>
    </location>
</feature>
<dbReference type="RefSeq" id="WP_144848007.1">
    <property type="nucleotide sequence ID" value="NZ_VNJI01000016.1"/>
</dbReference>
<dbReference type="GO" id="GO:0003700">
    <property type="term" value="F:DNA-binding transcription factor activity"/>
    <property type="evidence" value="ECO:0007669"/>
    <property type="project" value="InterPro"/>
</dbReference>
<dbReference type="InterPro" id="IPR008920">
    <property type="entry name" value="TF_FadR/GntR_C"/>
</dbReference>
<evidence type="ECO:0000256" key="2">
    <source>
        <dbReference type="ARBA" id="ARBA00023125"/>
    </source>
</evidence>
<dbReference type="PROSITE" id="PS50949">
    <property type="entry name" value="HTH_GNTR"/>
    <property type="match status" value="1"/>
</dbReference>
<dbReference type="InterPro" id="IPR011711">
    <property type="entry name" value="GntR_C"/>
</dbReference>
<comment type="caution">
    <text evidence="5">The sequence shown here is derived from an EMBL/GenBank/DDBJ whole genome shotgun (WGS) entry which is preliminary data.</text>
</comment>
<dbReference type="OrthoDB" id="9781630at2"/>
<gene>
    <name evidence="5" type="ORF">FPZ49_14980</name>
</gene>
<keyword evidence="1" id="KW-0805">Transcription regulation</keyword>
<dbReference type="SMART" id="SM00345">
    <property type="entry name" value="HTH_GNTR"/>
    <property type="match status" value="1"/>
</dbReference>
<dbReference type="AlphaFoldDB" id="A0A559KAS8"/>
<name>A0A559KAS8_9BACL</name>